<dbReference type="AlphaFoldDB" id="A0AA38SL65"/>
<dbReference type="CDD" id="cd03048">
    <property type="entry name" value="GST_N_Ure2p_like"/>
    <property type="match status" value="1"/>
</dbReference>
<dbReference type="Gene3D" id="1.20.1050.10">
    <property type="match status" value="1"/>
</dbReference>
<dbReference type="PROSITE" id="PS50405">
    <property type="entry name" value="GST_CTER"/>
    <property type="match status" value="1"/>
</dbReference>
<dbReference type="InterPro" id="IPR010987">
    <property type="entry name" value="Glutathione-S-Trfase_C-like"/>
</dbReference>
<comment type="caution">
    <text evidence="4">The sequence shown here is derived from an EMBL/GenBank/DDBJ whole genome shotgun (WGS) entry which is preliminary data.</text>
</comment>
<name>A0AA38SL65_9PEZI</name>
<organism evidence="4 5">
    <name type="scientific">Coniochaeta hoffmannii</name>
    <dbReference type="NCBI Taxonomy" id="91930"/>
    <lineage>
        <taxon>Eukaryota</taxon>
        <taxon>Fungi</taxon>
        <taxon>Dikarya</taxon>
        <taxon>Ascomycota</taxon>
        <taxon>Pezizomycotina</taxon>
        <taxon>Sordariomycetes</taxon>
        <taxon>Sordariomycetidae</taxon>
        <taxon>Coniochaetales</taxon>
        <taxon>Coniochaetaceae</taxon>
        <taxon>Coniochaeta</taxon>
    </lineage>
</organism>
<feature type="domain" description="GST C-terminal" evidence="3">
    <location>
        <begin position="111"/>
        <end position="247"/>
    </location>
</feature>
<sequence>MEVIYNPHTPSQLTEKRAVHLLTENTPNGKKVQILLEELRAEYGFEWETHLIAIETDEQKKDWFLALNPNGRIPVLLDNTKDSPVSVAESSAILVYLQEQHDRANAFGFASSAERSQALQWLFFWHAAAPVRGQLGHFRGLKESQPYAIHRFKSELLRIFSVYEDHLSGRHNGGVPRDYLAGSGAGKYSIADMGTWPHVRCYRLSGFSDDDMAQFPCLLRWVSRIAARPAVREGISDRYTSRDNPEAVLRGVSVA</sequence>
<evidence type="ECO:0000259" key="2">
    <source>
        <dbReference type="PROSITE" id="PS50404"/>
    </source>
</evidence>
<evidence type="ECO:0000259" key="3">
    <source>
        <dbReference type="PROSITE" id="PS50405"/>
    </source>
</evidence>
<comment type="similarity">
    <text evidence="1">Belongs to the GST superfamily.</text>
</comment>
<dbReference type="PROSITE" id="PS50404">
    <property type="entry name" value="GST_NTER"/>
    <property type="match status" value="1"/>
</dbReference>
<dbReference type="InterPro" id="IPR036249">
    <property type="entry name" value="Thioredoxin-like_sf"/>
</dbReference>
<evidence type="ECO:0000256" key="1">
    <source>
        <dbReference type="ARBA" id="ARBA00007409"/>
    </source>
</evidence>
<dbReference type="InterPro" id="IPR040079">
    <property type="entry name" value="Glutathione_S-Trfase"/>
</dbReference>
<accession>A0AA38SL65</accession>
<proteinExistence type="inferred from homology"/>
<feature type="domain" description="GST N-terminal" evidence="2">
    <location>
        <begin position="16"/>
        <end position="105"/>
    </location>
</feature>
<evidence type="ECO:0000313" key="4">
    <source>
        <dbReference type="EMBL" id="KAJ9164827.1"/>
    </source>
</evidence>
<dbReference type="PANTHER" id="PTHR44051:SF8">
    <property type="entry name" value="GLUTATHIONE S-TRANSFERASE GSTA"/>
    <property type="match status" value="1"/>
</dbReference>
<reference evidence="4" key="1">
    <citation type="submission" date="2022-07" db="EMBL/GenBank/DDBJ databases">
        <title>Fungi with potential for degradation of polypropylene.</title>
        <authorList>
            <person name="Gostincar C."/>
        </authorList>
    </citation>
    <scope>NUCLEOTIDE SEQUENCE</scope>
    <source>
        <strain evidence="4">EXF-13287</strain>
    </source>
</reference>
<dbReference type="SFLD" id="SFLDG00358">
    <property type="entry name" value="Main_(cytGST)"/>
    <property type="match status" value="1"/>
</dbReference>
<dbReference type="InterPro" id="IPR036282">
    <property type="entry name" value="Glutathione-S-Trfase_C_sf"/>
</dbReference>
<protein>
    <submittedName>
        <fullName evidence="4">Glutathione S-transferase</fullName>
    </submittedName>
</protein>
<evidence type="ECO:0000313" key="5">
    <source>
        <dbReference type="Proteomes" id="UP001174691"/>
    </source>
</evidence>
<dbReference type="InterPro" id="IPR004045">
    <property type="entry name" value="Glutathione_S-Trfase_N"/>
</dbReference>
<keyword evidence="5" id="KW-1185">Reference proteome</keyword>
<dbReference type="Pfam" id="PF13409">
    <property type="entry name" value="GST_N_2"/>
    <property type="match status" value="1"/>
</dbReference>
<dbReference type="SUPFAM" id="SSF52833">
    <property type="entry name" value="Thioredoxin-like"/>
    <property type="match status" value="1"/>
</dbReference>
<dbReference type="Proteomes" id="UP001174691">
    <property type="component" value="Unassembled WGS sequence"/>
</dbReference>
<dbReference type="Gene3D" id="3.40.30.10">
    <property type="entry name" value="Glutaredoxin"/>
    <property type="match status" value="1"/>
</dbReference>
<dbReference type="PANTHER" id="PTHR44051">
    <property type="entry name" value="GLUTATHIONE S-TRANSFERASE-RELATED"/>
    <property type="match status" value="1"/>
</dbReference>
<gene>
    <name evidence="4" type="ORF">NKR19_g1027</name>
</gene>
<dbReference type="EMBL" id="JANBVN010000009">
    <property type="protein sequence ID" value="KAJ9164827.1"/>
    <property type="molecule type" value="Genomic_DNA"/>
</dbReference>
<dbReference type="SFLD" id="SFLDS00019">
    <property type="entry name" value="Glutathione_Transferase_(cytos"/>
    <property type="match status" value="1"/>
</dbReference>
<dbReference type="SUPFAM" id="SSF47616">
    <property type="entry name" value="GST C-terminal domain-like"/>
    <property type="match status" value="1"/>
</dbReference>